<dbReference type="SUPFAM" id="SSF81383">
    <property type="entry name" value="F-box domain"/>
    <property type="match status" value="1"/>
</dbReference>
<dbReference type="InterPro" id="IPR001810">
    <property type="entry name" value="F-box_dom"/>
</dbReference>
<name>A0A5J9TV93_9POAL</name>
<evidence type="ECO:0000313" key="2">
    <source>
        <dbReference type="EMBL" id="TVU15097.1"/>
    </source>
</evidence>
<comment type="caution">
    <text evidence="2">The sequence shown here is derived from an EMBL/GenBank/DDBJ whole genome shotgun (WGS) entry which is preliminary data.</text>
</comment>
<dbReference type="Pfam" id="PF00646">
    <property type="entry name" value="F-box"/>
    <property type="match status" value="1"/>
</dbReference>
<protein>
    <recommendedName>
        <fullName evidence="1">F-box domain-containing protein</fullName>
    </recommendedName>
</protein>
<feature type="non-terminal residue" evidence="2">
    <location>
        <position position="1"/>
    </location>
</feature>
<accession>A0A5J9TV93</accession>
<dbReference type="SMART" id="SM00256">
    <property type="entry name" value="FBOX"/>
    <property type="match status" value="1"/>
</dbReference>
<organism evidence="2 3">
    <name type="scientific">Eragrostis curvula</name>
    <name type="common">weeping love grass</name>
    <dbReference type="NCBI Taxonomy" id="38414"/>
    <lineage>
        <taxon>Eukaryota</taxon>
        <taxon>Viridiplantae</taxon>
        <taxon>Streptophyta</taxon>
        <taxon>Embryophyta</taxon>
        <taxon>Tracheophyta</taxon>
        <taxon>Spermatophyta</taxon>
        <taxon>Magnoliopsida</taxon>
        <taxon>Liliopsida</taxon>
        <taxon>Poales</taxon>
        <taxon>Poaceae</taxon>
        <taxon>PACMAD clade</taxon>
        <taxon>Chloridoideae</taxon>
        <taxon>Eragrostideae</taxon>
        <taxon>Eragrostidinae</taxon>
        <taxon>Eragrostis</taxon>
    </lineage>
</organism>
<proteinExistence type="predicted"/>
<reference evidence="2 3" key="1">
    <citation type="journal article" date="2019" name="Sci. Rep.">
        <title>A high-quality genome of Eragrostis curvula grass provides insights into Poaceae evolution and supports new strategies to enhance forage quality.</title>
        <authorList>
            <person name="Carballo J."/>
            <person name="Santos B.A.C.M."/>
            <person name="Zappacosta D."/>
            <person name="Garbus I."/>
            <person name="Selva J.P."/>
            <person name="Gallo C.A."/>
            <person name="Diaz A."/>
            <person name="Albertini E."/>
            <person name="Caccamo M."/>
            <person name="Echenique V."/>
        </authorList>
    </citation>
    <scope>NUCLEOTIDE SEQUENCE [LARGE SCALE GENOMIC DNA]</scope>
    <source>
        <strain evidence="3">cv. Victoria</strain>
        <tissue evidence="2">Leaf</tissue>
    </source>
</reference>
<feature type="domain" description="F-box" evidence="1">
    <location>
        <begin position="5"/>
        <end position="48"/>
    </location>
</feature>
<dbReference type="PANTHER" id="PTHR32133">
    <property type="entry name" value="OS07G0120400 PROTEIN"/>
    <property type="match status" value="1"/>
</dbReference>
<dbReference type="Proteomes" id="UP000324897">
    <property type="component" value="Unassembled WGS sequence"/>
</dbReference>
<dbReference type="EMBL" id="RWGY01000031">
    <property type="protein sequence ID" value="TVU15097.1"/>
    <property type="molecule type" value="Genomic_DNA"/>
</dbReference>
<evidence type="ECO:0000313" key="3">
    <source>
        <dbReference type="Proteomes" id="UP000324897"/>
    </source>
</evidence>
<dbReference type="Gene3D" id="1.20.1280.50">
    <property type="match status" value="1"/>
</dbReference>
<dbReference type="InterPro" id="IPR036047">
    <property type="entry name" value="F-box-like_dom_sf"/>
</dbReference>
<dbReference type="PANTHER" id="PTHR32133:SF408">
    <property type="entry name" value="OS07G0120400 PROTEIN"/>
    <property type="match status" value="1"/>
</dbReference>
<dbReference type="InterPro" id="IPR056594">
    <property type="entry name" value="AT5G49610-like_b-prop"/>
</dbReference>
<dbReference type="AlphaFoldDB" id="A0A5J9TV93"/>
<sequence length="491" mass="54926">MALTLLDDLVQEILLRLPPGEPACLVRCSLVCKPWRRILSAPDFHRRYRAFHGAPLLGFLHNVYSREKVPIYRFVTTTAAPPFPLPALESGLWRALDCRHGRVLLERKNWWHYLVVWNPVTGHRQRLYLPGAVELSWSLRFGAVLCARRGCDGGPFLVVFVSVPPPPPPKQRTVVQASKFSSETGKWSSPSSLVHLSIDDNSPMRGALVGNEKVCFKSKRSKKIIVYDLGKRSLSAIDSPNEYFWTFCDGVLVAMENSSLGLAFIADRCLCLWSRKVEPEGVAEWTCCRVIELQTFFPADKYCFPARVIGFAEGVDVIFLARDDCLFTMDLKSKRLRKVTESVFYRNVLPFISFDTPASKFVFVATETCICSSICCPPPPPGSRAPVLAPPLLGGSPGAVAGRCPLLRRRRPLLALLALDTPFPTSLPFSGGPAAPLLRLKTVVQRRNDEKFQTSIYPSKFKFLPQIAREQELSGTKNFQFPGTELELSDI</sequence>
<keyword evidence="3" id="KW-1185">Reference proteome</keyword>
<dbReference type="Pfam" id="PF23635">
    <property type="entry name" value="Beta-prop_AT5G49610-like"/>
    <property type="match status" value="1"/>
</dbReference>
<gene>
    <name evidence="2" type="ORF">EJB05_38599</name>
</gene>
<dbReference type="Gramene" id="TVU15097">
    <property type="protein sequence ID" value="TVU15097"/>
    <property type="gene ID" value="EJB05_38599"/>
</dbReference>
<evidence type="ECO:0000259" key="1">
    <source>
        <dbReference type="SMART" id="SM00256"/>
    </source>
</evidence>